<feature type="domain" description="Polymerase beta nucleotidyltransferase" evidence="1">
    <location>
        <begin position="11"/>
        <end position="102"/>
    </location>
</feature>
<dbReference type="EMBL" id="AP018449">
    <property type="protein sequence ID" value="BBB90016.1"/>
    <property type="molecule type" value="Genomic_DNA"/>
</dbReference>
<dbReference type="Pfam" id="PF18765">
    <property type="entry name" value="Polbeta"/>
    <property type="match status" value="1"/>
</dbReference>
<dbReference type="SUPFAM" id="SSF81301">
    <property type="entry name" value="Nucleotidyltransferase"/>
    <property type="match status" value="1"/>
</dbReference>
<reference evidence="2 3" key="1">
    <citation type="journal article" date="2018" name="Int. J. Syst. Evol. Microbiol.">
        <title>Methylomusa anaerophila gen. nov., sp. nov., an anaerobic methanol-utilizing bacterium isolated from a microbial fuel cell.</title>
        <authorList>
            <person name="Amano N."/>
            <person name="Yamamuro A."/>
            <person name="Miyahara M."/>
            <person name="Kouzuma A."/>
            <person name="Abe T."/>
            <person name="Watanabe K."/>
        </authorList>
    </citation>
    <scope>NUCLEOTIDE SEQUENCE [LARGE SCALE GENOMIC DNA]</scope>
    <source>
        <strain evidence="2 3">MMFC1</strain>
    </source>
</reference>
<name>A0A348AG18_9FIRM</name>
<proteinExistence type="predicted"/>
<dbReference type="CDD" id="cd05403">
    <property type="entry name" value="NT_KNTase_like"/>
    <property type="match status" value="1"/>
</dbReference>
<organism evidence="2 3">
    <name type="scientific">Methylomusa anaerophila</name>
    <dbReference type="NCBI Taxonomy" id="1930071"/>
    <lineage>
        <taxon>Bacteria</taxon>
        <taxon>Bacillati</taxon>
        <taxon>Bacillota</taxon>
        <taxon>Negativicutes</taxon>
        <taxon>Selenomonadales</taxon>
        <taxon>Sporomusaceae</taxon>
        <taxon>Methylomusa</taxon>
    </lineage>
</organism>
<dbReference type="OrthoDB" id="9803106at2"/>
<dbReference type="GO" id="GO:0016740">
    <property type="term" value="F:transferase activity"/>
    <property type="evidence" value="ECO:0007669"/>
    <property type="project" value="UniProtKB-KW"/>
</dbReference>
<dbReference type="Proteomes" id="UP000276437">
    <property type="component" value="Chromosome"/>
</dbReference>
<sequence>MKYGLTEKHLQEIISILKKYPKVTEAFIFGSRAMGNYKQGSDVDIALKGEVSTSDAATIKDDLEEETFLPFFFDVVAYNRINNQSLKEHIDTHGVKFYTNEEFTSIND</sequence>
<dbReference type="Gene3D" id="3.30.460.10">
    <property type="entry name" value="Beta Polymerase, domain 2"/>
    <property type="match status" value="1"/>
</dbReference>
<dbReference type="AlphaFoldDB" id="A0A348AG18"/>
<evidence type="ECO:0000313" key="3">
    <source>
        <dbReference type="Proteomes" id="UP000276437"/>
    </source>
</evidence>
<gene>
    <name evidence="2" type="ORF">MAMMFC1_00660</name>
</gene>
<dbReference type="InterPro" id="IPR043519">
    <property type="entry name" value="NT_sf"/>
</dbReference>
<protein>
    <submittedName>
        <fullName evidence="2">Nucleotidyltransferase domain protein</fullName>
    </submittedName>
</protein>
<dbReference type="RefSeq" id="WP_126306442.1">
    <property type="nucleotide sequence ID" value="NZ_AP018449.1"/>
</dbReference>
<evidence type="ECO:0000259" key="1">
    <source>
        <dbReference type="Pfam" id="PF18765"/>
    </source>
</evidence>
<keyword evidence="3" id="KW-1185">Reference proteome</keyword>
<keyword evidence="2" id="KW-0808">Transferase</keyword>
<accession>A0A348AG18</accession>
<evidence type="ECO:0000313" key="2">
    <source>
        <dbReference type="EMBL" id="BBB90016.1"/>
    </source>
</evidence>
<dbReference type="KEGG" id="mana:MAMMFC1_00660"/>
<dbReference type="InterPro" id="IPR041633">
    <property type="entry name" value="Polbeta"/>
</dbReference>